<name>A0A068QNT5_9GAMM</name>
<evidence type="ECO:0008006" key="3">
    <source>
        <dbReference type="Google" id="ProtNLM"/>
    </source>
</evidence>
<dbReference type="PANTHER" id="PTHR40590:SF1">
    <property type="entry name" value="CYTOPLASMIC PROTEIN"/>
    <property type="match status" value="1"/>
</dbReference>
<organism evidence="1 2">
    <name type="scientific">Xenorhabdus doucetiae</name>
    <dbReference type="NCBI Taxonomy" id="351671"/>
    <lineage>
        <taxon>Bacteria</taxon>
        <taxon>Pseudomonadati</taxon>
        <taxon>Pseudomonadota</taxon>
        <taxon>Gammaproteobacteria</taxon>
        <taxon>Enterobacterales</taxon>
        <taxon>Morganellaceae</taxon>
        <taxon>Xenorhabdus</taxon>
    </lineage>
</organism>
<dbReference type="CDD" id="cd14789">
    <property type="entry name" value="Tiki"/>
    <property type="match status" value="1"/>
</dbReference>
<sequence length="275" mass="31403">MGAGKMGKLLSYFSNLLGLNSQRHYPYPAFDINLSKNKPLHIVDSIHMGTRNMYPLSEILLEQLEHADALIVEADITQAYPPFNDALPEQIALSHRLSPEHFDCLQHYCREIQHPVTLLDPLPSWQVALILQAAQAQYLGLHPQYGIDCQLLNSAKAINKPIIELEGTAAQINLLINLPNGGIALLEDTLTHWHTNARALQTMMSWWMNYQPEKQNQVLPMTFCEEIYQTLMTERNRQWSEQLHHLPTGKYLVAVGALHLHGENNLRQMLAERYT</sequence>
<proteinExistence type="predicted"/>
<evidence type="ECO:0000313" key="1">
    <source>
        <dbReference type="EMBL" id="CDG16623.1"/>
    </source>
</evidence>
<dbReference type="InterPro" id="IPR002816">
    <property type="entry name" value="TraB/PrgY/GumN_fam"/>
</dbReference>
<dbReference type="Proteomes" id="UP000032721">
    <property type="component" value="Chromosome"/>
</dbReference>
<dbReference type="STRING" id="351671.XDD1_0920"/>
<dbReference type="Pfam" id="PF01963">
    <property type="entry name" value="TraB_PrgY_gumN"/>
    <property type="match status" value="1"/>
</dbReference>
<dbReference type="EMBL" id="FO704550">
    <property type="protein sequence ID" value="CDG16623.1"/>
    <property type="molecule type" value="Genomic_DNA"/>
</dbReference>
<dbReference type="HOGENOM" id="CLU_057525_3_0_6"/>
<dbReference type="PANTHER" id="PTHR40590">
    <property type="entry name" value="CYTOPLASMIC PROTEIN-RELATED"/>
    <property type="match status" value="1"/>
</dbReference>
<evidence type="ECO:0000313" key="2">
    <source>
        <dbReference type="Proteomes" id="UP000032721"/>
    </source>
</evidence>
<accession>A0A068QNT5</accession>
<reference evidence="1 2" key="1">
    <citation type="submission" date="2013-07" db="EMBL/GenBank/DDBJ databases">
        <authorList>
            <person name="Genoscope - CEA"/>
        </authorList>
    </citation>
    <scope>NUCLEOTIDE SEQUENCE [LARGE SCALE GENOMIC DNA]</scope>
    <source>
        <strain evidence="2">FRM16 / DSM 17909</strain>
    </source>
</reference>
<dbReference type="InterPro" id="IPR047111">
    <property type="entry name" value="YbaP-like"/>
</dbReference>
<dbReference type="AlphaFoldDB" id="A0A068QNT5"/>
<protein>
    <recommendedName>
        <fullName evidence="3">Polysaccharide biosynthesis protein GumN</fullName>
    </recommendedName>
</protein>
<gene>
    <name evidence="1" type="ORF">XDD1_0920</name>
</gene>
<dbReference type="KEGG" id="xdo:XDD1_0920"/>